<protein>
    <submittedName>
        <fullName evidence="1">7-ethoxycoumarin o-deethylase</fullName>
    </submittedName>
</protein>
<reference evidence="1" key="1">
    <citation type="submission" date="2016-11" db="EMBL/GenBank/DDBJ databases">
        <title>The genome of Nicotiana attenuata.</title>
        <authorList>
            <person name="Xu S."/>
            <person name="Brockmoeller T."/>
            <person name="Gaquerel E."/>
            <person name="Navarro A."/>
            <person name="Kuhl H."/>
            <person name="Gase K."/>
            <person name="Ling Z."/>
            <person name="Zhou W."/>
            <person name="Kreitzer C."/>
            <person name="Stanke M."/>
            <person name="Tang H."/>
            <person name="Lyons E."/>
            <person name="Pandey P."/>
            <person name="Pandey S.P."/>
            <person name="Timmermann B."/>
            <person name="Baldwin I.T."/>
        </authorList>
    </citation>
    <scope>NUCLEOTIDE SEQUENCE [LARGE SCALE GENOMIC DNA]</scope>
    <source>
        <strain evidence="1">UT</strain>
    </source>
</reference>
<dbReference type="SUPFAM" id="SSF48264">
    <property type="entry name" value="Cytochrome P450"/>
    <property type="match status" value="1"/>
</dbReference>
<keyword evidence="2" id="KW-1185">Reference proteome</keyword>
<accession>A0A314LCG2</accession>
<dbReference type="PANTHER" id="PTHR24299:SF62">
    <property type="entry name" value="GERANIOL 8-HYDROXYLASE-LIKE"/>
    <property type="match status" value="1"/>
</dbReference>
<gene>
    <name evidence="1" type="primary">CYP76B1_6</name>
    <name evidence="1" type="ORF">A4A49_57067</name>
</gene>
<dbReference type="SMR" id="A0A314LCG2"/>
<evidence type="ECO:0000313" key="1">
    <source>
        <dbReference type="EMBL" id="OIT39430.1"/>
    </source>
</evidence>
<comment type="caution">
    <text evidence="1">The sequence shown here is derived from an EMBL/GenBank/DDBJ whole genome shotgun (WGS) entry which is preliminary data.</text>
</comment>
<dbReference type="EMBL" id="MJEQ01000108">
    <property type="protein sequence ID" value="OIT39430.1"/>
    <property type="molecule type" value="Genomic_DNA"/>
</dbReference>
<dbReference type="GO" id="GO:0016705">
    <property type="term" value="F:oxidoreductase activity, acting on paired donors, with incorporation or reduction of molecular oxygen"/>
    <property type="evidence" value="ECO:0007669"/>
    <property type="project" value="InterPro"/>
</dbReference>
<dbReference type="GO" id="GO:0005506">
    <property type="term" value="F:iron ion binding"/>
    <property type="evidence" value="ECO:0007669"/>
    <property type="project" value="InterPro"/>
</dbReference>
<evidence type="ECO:0000313" key="2">
    <source>
        <dbReference type="Proteomes" id="UP000187609"/>
    </source>
</evidence>
<dbReference type="GO" id="GO:0004497">
    <property type="term" value="F:monooxygenase activity"/>
    <property type="evidence" value="ECO:0007669"/>
    <property type="project" value="InterPro"/>
</dbReference>
<name>A0A314LCG2_NICAT</name>
<dbReference type="GO" id="GO:0020037">
    <property type="term" value="F:heme binding"/>
    <property type="evidence" value="ECO:0007669"/>
    <property type="project" value="InterPro"/>
</dbReference>
<dbReference type="Gene3D" id="1.10.630.10">
    <property type="entry name" value="Cytochrome P450"/>
    <property type="match status" value="1"/>
</dbReference>
<feature type="non-terminal residue" evidence="1">
    <location>
        <position position="90"/>
    </location>
</feature>
<dbReference type="Pfam" id="PF00067">
    <property type="entry name" value="p450"/>
    <property type="match status" value="1"/>
</dbReference>
<feature type="non-terminal residue" evidence="1">
    <location>
        <position position="1"/>
    </location>
</feature>
<dbReference type="InterPro" id="IPR001128">
    <property type="entry name" value="Cyt_P450"/>
</dbReference>
<dbReference type="PANTHER" id="PTHR24299">
    <property type="entry name" value="CYTOCHROME P450 FAMILY 1"/>
    <property type="match status" value="1"/>
</dbReference>
<organism evidence="1 2">
    <name type="scientific">Nicotiana attenuata</name>
    <name type="common">Coyote tobacco</name>
    <dbReference type="NCBI Taxonomy" id="49451"/>
    <lineage>
        <taxon>Eukaryota</taxon>
        <taxon>Viridiplantae</taxon>
        <taxon>Streptophyta</taxon>
        <taxon>Embryophyta</taxon>
        <taxon>Tracheophyta</taxon>
        <taxon>Spermatophyta</taxon>
        <taxon>Magnoliopsida</taxon>
        <taxon>eudicotyledons</taxon>
        <taxon>Gunneridae</taxon>
        <taxon>Pentapetalae</taxon>
        <taxon>asterids</taxon>
        <taxon>lamiids</taxon>
        <taxon>Solanales</taxon>
        <taxon>Solanaceae</taxon>
        <taxon>Nicotianoideae</taxon>
        <taxon>Nicotianeae</taxon>
        <taxon>Nicotiana</taxon>
    </lineage>
</organism>
<proteinExistence type="predicted"/>
<dbReference type="InterPro" id="IPR036396">
    <property type="entry name" value="Cyt_P450_sf"/>
</dbReference>
<dbReference type="Proteomes" id="UP000187609">
    <property type="component" value="Unassembled WGS sequence"/>
</dbReference>
<dbReference type="Gramene" id="OIT39430">
    <property type="protein sequence ID" value="OIT39430"/>
    <property type="gene ID" value="A4A49_57067"/>
</dbReference>
<dbReference type="AlphaFoldDB" id="A0A314LCG2"/>
<sequence>KKLPLGLIPLPLIGNLHNILGDQPHQSLAKLAERYSPIISLRLGRITTVVMSSSAVAKDVLQKQDLAFSSRTIPDAIHDLYHNQFTVECP</sequence>